<protein>
    <submittedName>
        <fullName evidence="1">Uncharacterized protein</fullName>
    </submittedName>
</protein>
<comment type="caution">
    <text evidence="1">The sequence shown here is derived from an EMBL/GenBank/DDBJ whole genome shotgun (WGS) entry which is preliminary data.</text>
</comment>
<organism evidence="1 2">
    <name type="scientific">Nitritalea halalkaliphila LW7</name>
    <dbReference type="NCBI Taxonomy" id="1189621"/>
    <lineage>
        <taxon>Bacteria</taxon>
        <taxon>Pseudomonadati</taxon>
        <taxon>Bacteroidota</taxon>
        <taxon>Cytophagia</taxon>
        <taxon>Cytophagales</taxon>
        <taxon>Cyclobacteriaceae</taxon>
        <taxon>Nitritalea</taxon>
    </lineage>
</organism>
<sequence length="71" mass="7899">MLLLNFIGHGNESTLTEEEVFTVNDLPRLPAGAPLPIVVTAPVLLVEWTAHFYAPARSSCCFYRAGVRWHC</sequence>
<name>I5C9K6_9BACT</name>
<reference evidence="1 2" key="1">
    <citation type="submission" date="2012-05" db="EMBL/GenBank/DDBJ databases">
        <title>Genome sequence of Nitritalea halalkaliphila LW7.</title>
        <authorList>
            <person name="Jangir P.K."/>
            <person name="Singh A."/>
            <person name="Shivaji S."/>
            <person name="Sharma R."/>
        </authorList>
    </citation>
    <scope>NUCLEOTIDE SEQUENCE [LARGE SCALE GENOMIC DNA]</scope>
    <source>
        <strain evidence="1 2">LW7</strain>
    </source>
</reference>
<dbReference type="EMBL" id="AJYA01000005">
    <property type="protein sequence ID" value="EIM78508.1"/>
    <property type="molecule type" value="Genomic_DNA"/>
</dbReference>
<proteinExistence type="predicted"/>
<gene>
    <name evidence="1" type="ORF">A3SI_03198</name>
</gene>
<evidence type="ECO:0000313" key="2">
    <source>
        <dbReference type="Proteomes" id="UP000005551"/>
    </source>
</evidence>
<dbReference type="AlphaFoldDB" id="I5C9K6"/>
<dbReference type="Proteomes" id="UP000005551">
    <property type="component" value="Unassembled WGS sequence"/>
</dbReference>
<accession>I5C9K6</accession>
<keyword evidence="2" id="KW-1185">Reference proteome</keyword>
<evidence type="ECO:0000313" key="1">
    <source>
        <dbReference type="EMBL" id="EIM78508.1"/>
    </source>
</evidence>